<evidence type="ECO:0008006" key="3">
    <source>
        <dbReference type="Google" id="ProtNLM"/>
    </source>
</evidence>
<dbReference type="KEGG" id="mmai:sS8_3898"/>
<organism evidence="1 2">
    <name type="scientific">Methylocaldum marinum</name>
    <dbReference type="NCBI Taxonomy" id="1432792"/>
    <lineage>
        <taxon>Bacteria</taxon>
        <taxon>Pseudomonadati</taxon>
        <taxon>Pseudomonadota</taxon>
        <taxon>Gammaproteobacteria</taxon>
        <taxon>Methylococcales</taxon>
        <taxon>Methylococcaceae</taxon>
        <taxon>Methylocaldum</taxon>
    </lineage>
</organism>
<keyword evidence="2" id="KW-1185">Reference proteome</keyword>
<sequence>MKAIWNYTTQPMTTPIDQELVRPVILIGASNLAQAFPLVVNGLREGLREPLTVLAALGHGRSYGLRSRVPGRTLPGIVQCGLWRALSQHGPNCLPPLAAVTDIGNDLVYGVTVPNLLAWVDTCLDRLAEQGSEIVLMSLPMASIERLPPWKFELLRRAFFPAHRIAWPVLRERALRVHEELQRLAKTYGVRLIEPAAAWYGFDPIHILRRRQPAVWRELFSQWPAWDRSASMAYPPLSESLRLRALRPAERDLFGCRQTTPQPVLLRDRFTLSLY</sequence>
<dbReference type="Proteomes" id="UP000266313">
    <property type="component" value="Chromosome"/>
</dbReference>
<evidence type="ECO:0000313" key="1">
    <source>
        <dbReference type="EMBL" id="BBA35830.1"/>
    </source>
</evidence>
<protein>
    <recommendedName>
        <fullName evidence="3">SGNH hydrolase-type esterase domain-containing protein</fullName>
    </recommendedName>
</protein>
<name>A0A250KW01_9GAMM</name>
<evidence type="ECO:0000313" key="2">
    <source>
        <dbReference type="Proteomes" id="UP000266313"/>
    </source>
</evidence>
<accession>A0A250KW01</accession>
<gene>
    <name evidence="1" type="ORF">sS8_3898</name>
</gene>
<dbReference type="SUPFAM" id="SSF52266">
    <property type="entry name" value="SGNH hydrolase"/>
    <property type="match status" value="1"/>
</dbReference>
<reference evidence="1 2" key="1">
    <citation type="submission" date="2016-12" db="EMBL/GenBank/DDBJ databases">
        <title>Genome sequencing of Methylocaldum marinum.</title>
        <authorList>
            <person name="Takeuchi M."/>
            <person name="Kamagata Y."/>
            <person name="Hiraoka S."/>
            <person name="Oshima K."/>
            <person name="Hattori M."/>
            <person name="Iwasaki W."/>
        </authorList>
    </citation>
    <scope>NUCLEOTIDE SEQUENCE [LARGE SCALE GENOMIC DNA]</scope>
    <source>
        <strain evidence="1 2">S8</strain>
    </source>
</reference>
<dbReference type="EMBL" id="AP017928">
    <property type="protein sequence ID" value="BBA35830.1"/>
    <property type="molecule type" value="Genomic_DNA"/>
</dbReference>
<dbReference type="AlphaFoldDB" id="A0A250KW01"/>
<proteinExistence type="predicted"/>